<feature type="transmembrane region" description="Helical" evidence="1">
    <location>
        <begin position="291"/>
        <end position="310"/>
    </location>
</feature>
<feature type="transmembrane region" description="Helical" evidence="1">
    <location>
        <begin position="322"/>
        <end position="339"/>
    </location>
</feature>
<feature type="transmembrane region" description="Helical" evidence="1">
    <location>
        <begin position="60"/>
        <end position="77"/>
    </location>
</feature>
<sequence length="581" mass="66088">MDGFRISKTHVYLFFVLLSGLYSFLLIGSRMMYFPYFSFFVILASLSSLVYFTKHSKDKYTLILYVLSLILSAFIVLRANLFLTFLNIGSVVYLVSALALRNSASRKELGLVDALASPILLSLNLIFVKNHFVPDFHELAEKIPKPDKKIDFTELIIAIVITCVVLLVIIPLLAFANPVFQSYVKNFFGFFSIDFIVDIIKKIFGENLFVAFWRVAFFGFFILVLPRLISMVRVSGIKSGESSPESVLPFSLLIPKIAVGIILIVFFISQIELYLATPEALAQLGYSNSKFAREVFAQLSVVALIIFGLIYPKQAKTRLNKFLSYFLVCEGIFLTFIALKSVFDYTSSFGFTIKRLYGYAGIIWIITAFGLFLYNYFRNLQGRVLVKKLIVFTGSLLVLINIVNFDYLIYHNRKSTTEEGIDYAYLSTLSADGDYYPEYLAEILAQIDDMAKKPDFTDSYRTFCQPASIEIRIIGTLVHNYSEFDIRNFNLSEYLQYLKIKDIDLDALNKQIGDTCYKNKMVELNSSGVVNVVPENELDYLKDIKEMDSVPYMGEGVSPVEYYISPGVDQGVSPVEYYISQ</sequence>
<accession>A0A1F4V3W3</accession>
<dbReference type="Proteomes" id="UP000178771">
    <property type="component" value="Unassembled WGS sequence"/>
</dbReference>
<evidence type="ECO:0000313" key="2">
    <source>
        <dbReference type="EMBL" id="OGC51891.1"/>
    </source>
</evidence>
<evidence type="ECO:0000256" key="1">
    <source>
        <dbReference type="SAM" id="Phobius"/>
    </source>
</evidence>
<feature type="transmembrane region" description="Helical" evidence="1">
    <location>
        <begin position="389"/>
        <end position="410"/>
    </location>
</feature>
<organism evidence="2 3">
    <name type="scientific">candidate division WWE3 bacterium RIFCSPLOWO2_01_FULL_39_13</name>
    <dbReference type="NCBI Taxonomy" id="1802624"/>
    <lineage>
        <taxon>Bacteria</taxon>
        <taxon>Katanobacteria</taxon>
    </lineage>
</organism>
<dbReference type="InterPro" id="IPR025291">
    <property type="entry name" value="DUF4153"/>
</dbReference>
<comment type="caution">
    <text evidence="2">The sequence shown here is derived from an EMBL/GenBank/DDBJ whole genome shotgun (WGS) entry which is preliminary data.</text>
</comment>
<feature type="transmembrane region" description="Helical" evidence="1">
    <location>
        <begin position="34"/>
        <end position="53"/>
    </location>
</feature>
<feature type="transmembrane region" description="Helical" evidence="1">
    <location>
        <begin position="152"/>
        <end position="175"/>
    </location>
</feature>
<protein>
    <submittedName>
        <fullName evidence="2">Uncharacterized protein</fullName>
    </submittedName>
</protein>
<feature type="transmembrane region" description="Helical" evidence="1">
    <location>
        <begin position="210"/>
        <end position="229"/>
    </location>
</feature>
<evidence type="ECO:0000313" key="3">
    <source>
        <dbReference type="Proteomes" id="UP000178771"/>
    </source>
</evidence>
<dbReference type="EMBL" id="MEVH01000010">
    <property type="protein sequence ID" value="OGC51891.1"/>
    <property type="molecule type" value="Genomic_DNA"/>
</dbReference>
<name>A0A1F4V3W3_UNCKA</name>
<proteinExistence type="predicted"/>
<keyword evidence="1" id="KW-1133">Transmembrane helix</keyword>
<keyword evidence="1" id="KW-0812">Transmembrane</keyword>
<reference evidence="2 3" key="1">
    <citation type="journal article" date="2016" name="Nat. Commun.">
        <title>Thousands of microbial genomes shed light on interconnected biogeochemical processes in an aquifer system.</title>
        <authorList>
            <person name="Anantharaman K."/>
            <person name="Brown C.T."/>
            <person name="Hug L.A."/>
            <person name="Sharon I."/>
            <person name="Castelle C.J."/>
            <person name="Probst A.J."/>
            <person name="Thomas B.C."/>
            <person name="Singh A."/>
            <person name="Wilkins M.J."/>
            <person name="Karaoz U."/>
            <person name="Brodie E.L."/>
            <person name="Williams K.H."/>
            <person name="Hubbard S.S."/>
            <person name="Banfield J.F."/>
        </authorList>
    </citation>
    <scope>NUCLEOTIDE SEQUENCE [LARGE SCALE GENOMIC DNA]</scope>
</reference>
<feature type="transmembrane region" description="Helical" evidence="1">
    <location>
        <begin position="12"/>
        <end position="28"/>
    </location>
</feature>
<feature type="transmembrane region" description="Helical" evidence="1">
    <location>
        <begin position="83"/>
        <end position="100"/>
    </location>
</feature>
<gene>
    <name evidence="2" type="ORF">A2982_02145</name>
</gene>
<dbReference type="Pfam" id="PF13687">
    <property type="entry name" value="DUF4153"/>
    <property type="match status" value="1"/>
</dbReference>
<feature type="transmembrane region" description="Helical" evidence="1">
    <location>
        <begin position="250"/>
        <end position="271"/>
    </location>
</feature>
<feature type="transmembrane region" description="Helical" evidence="1">
    <location>
        <begin position="359"/>
        <end position="377"/>
    </location>
</feature>
<keyword evidence="1" id="KW-0472">Membrane</keyword>
<dbReference type="AlphaFoldDB" id="A0A1F4V3W3"/>